<dbReference type="InterPro" id="IPR011564">
    <property type="entry name" value="Telomer_end-bd_POT1/Cdc13"/>
</dbReference>
<evidence type="ECO:0000256" key="3">
    <source>
        <dbReference type="ARBA" id="ARBA00004574"/>
    </source>
</evidence>
<keyword evidence="21" id="KW-1185">Reference proteome</keyword>
<comment type="caution">
    <text evidence="20">The sequence shown here is derived from an EMBL/GenBank/DDBJ whole genome shotgun (WGS) entry which is preliminary data.</text>
</comment>
<keyword evidence="7" id="KW-0813">Transport</keyword>
<dbReference type="GO" id="GO:0031966">
    <property type="term" value="C:mitochondrial membrane"/>
    <property type="evidence" value="ECO:0007669"/>
    <property type="project" value="UniProtKB-SubCell"/>
</dbReference>
<evidence type="ECO:0000256" key="8">
    <source>
        <dbReference type="ARBA" id="ARBA00022454"/>
    </source>
</evidence>
<gene>
    <name evidence="20" type="ORF">PSACC_01954</name>
</gene>
<comment type="subcellular location">
    <subcellularLocation>
        <location evidence="3">Chromosome</location>
        <location evidence="3">Telomere</location>
    </subcellularLocation>
    <subcellularLocation>
        <location evidence="2">Mitochondrion membrane</location>
        <topology evidence="2">Multi-pass membrane protein</topology>
    </subcellularLocation>
    <subcellularLocation>
        <location evidence="1">Nucleus</location>
    </subcellularLocation>
</comment>
<keyword evidence="8" id="KW-0158">Chromosome</keyword>
<keyword evidence="10" id="KW-0677">Repeat</keyword>
<dbReference type="SMART" id="SM00976">
    <property type="entry name" value="Telo_bind"/>
    <property type="match status" value="1"/>
</dbReference>
<dbReference type="GO" id="GO:0043047">
    <property type="term" value="F:single-stranded telomeric DNA binding"/>
    <property type="evidence" value="ECO:0007669"/>
    <property type="project" value="InterPro"/>
</dbReference>
<feature type="compositionally biased region" description="Polar residues" evidence="18">
    <location>
        <begin position="300"/>
        <end position="316"/>
    </location>
</feature>
<evidence type="ECO:0000256" key="6">
    <source>
        <dbReference type="ARBA" id="ARBA00015253"/>
    </source>
</evidence>
<dbReference type="GO" id="GO:0000723">
    <property type="term" value="P:telomere maintenance"/>
    <property type="evidence" value="ECO:0007669"/>
    <property type="project" value="InterPro"/>
</dbReference>
<feature type="repeat" description="Solcar" evidence="17">
    <location>
        <begin position="528"/>
        <end position="615"/>
    </location>
</feature>
<dbReference type="PRINTS" id="PR00926">
    <property type="entry name" value="MITOCARRIER"/>
</dbReference>
<evidence type="ECO:0000256" key="14">
    <source>
        <dbReference type="ARBA" id="ARBA00023128"/>
    </source>
</evidence>
<comment type="similarity">
    <text evidence="4">Belongs to the mitochondrial carrier (TC 2.A.29) family.</text>
</comment>
<organism evidence="20 21">
    <name type="scientific">Paramicrosporidium saccamoebae</name>
    <dbReference type="NCBI Taxonomy" id="1246581"/>
    <lineage>
        <taxon>Eukaryota</taxon>
        <taxon>Fungi</taxon>
        <taxon>Fungi incertae sedis</taxon>
        <taxon>Cryptomycota</taxon>
        <taxon>Cryptomycota incertae sedis</taxon>
        <taxon>Paramicrosporidium</taxon>
    </lineage>
</organism>
<feature type="region of interest" description="Disordered" evidence="18">
    <location>
        <begin position="300"/>
        <end position="398"/>
    </location>
</feature>
<evidence type="ECO:0000313" key="20">
    <source>
        <dbReference type="EMBL" id="PJF18278.1"/>
    </source>
</evidence>
<evidence type="ECO:0000256" key="9">
    <source>
        <dbReference type="ARBA" id="ARBA00022692"/>
    </source>
</evidence>
<dbReference type="GO" id="GO:0005634">
    <property type="term" value="C:nucleus"/>
    <property type="evidence" value="ECO:0007669"/>
    <property type="project" value="UniProtKB-SubCell"/>
</dbReference>
<sequence length="821" mass="90080">MMVSTDCEKYTPISELAPGPSLNFYGRVVAYKQPYPTRGTVVDDSLQLEFGDYSAGLSVSIFRSSESLFPNVRAEDDIVQFRHMRVQTFQGSLQAISTNWAAFTTFSRDESGSWVASPARPVEAEERRILNRISARTGHTAALVRTSPSKPSASRPTLTVDLIQPNTFFDLVAEVVRILPTYKPSQVTALLTDYTANVEIRANPSHFDLSPDYEHRLLLTTFWDNFSDRAAQLQEGQIIRVLNVRSKIISSPVDGDLSSAGLIAVLHGDHSNSEKIFVLGATSAEARVLNERKTALFGHYSSQDPTKSRVGEQSVSPARWGGDSNVSPIREDDDPNVSPTRGDDGPNVSPTQRVRSRNVSPARQVHTPTRQVYTQDALPAKQARTTTTSPTKQTSSGPLTTKFLIKGRITNFRPARVAEFSRQSCSKCRTTAPVAAAHSCSSCGTDFDGFTFMFTLNVTDGADSISIIVAHQDANRFLNGLQPCNLANNPVVLEYLEDCMNRLVSSPLPTSLCIKSYRVSNNRSCLWSVTGMNVIAGTVAGASGVLAGHPFDTVKVRLQSQPHSSPLYRNTLHCFASILQKERVPGLFKGVSSPLVGVTAINTLLFGVYGFFLESQLQPGHTPTLGQIFIAGAGSGFVNSYISGPVELGKIQVQNQIGKGEFRSPSDCMKQVWRRHGLVGCYRGLWPTILRETPSYGSYFACFEGMRRAWTTEENQGHLDNRALMLAGGVSGIVAWMSTYPIDVIKTRIQAQPLFPIPGSKPTNTSIVTWFRLIVKNEGIPGLFRGTTATVMRAFPTNAVIFTVYALTMRWLDGMRPPDRL</sequence>
<accession>A0A2H9TKL7</accession>
<evidence type="ECO:0000313" key="21">
    <source>
        <dbReference type="Proteomes" id="UP000240830"/>
    </source>
</evidence>
<dbReference type="OrthoDB" id="14252at2759"/>
<dbReference type="InterPro" id="IPR023395">
    <property type="entry name" value="MCP_dom_sf"/>
</dbReference>
<dbReference type="InterPro" id="IPR002067">
    <property type="entry name" value="MCP"/>
</dbReference>
<keyword evidence="12" id="KW-1133">Transmembrane helix</keyword>
<evidence type="ECO:0000259" key="19">
    <source>
        <dbReference type="SMART" id="SM00976"/>
    </source>
</evidence>
<evidence type="ECO:0000256" key="2">
    <source>
        <dbReference type="ARBA" id="ARBA00004225"/>
    </source>
</evidence>
<dbReference type="InterPro" id="IPR018108">
    <property type="entry name" value="MCP_transmembrane"/>
</dbReference>
<dbReference type="GO" id="GO:0022857">
    <property type="term" value="F:transmembrane transporter activity"/>
    <property type="evidence" value="ECO:0007669"/>
    <property type="project" value="TreeGrafter"/>
</dbReference>
<proteinExistence type="inferred from homology"/>
<dbReference type="GO" id="GO:0000781">
    <property type="term" value="C:chromosome, telomeric region"/>
    <property type="evidence" value="ECO:0007669"/>
    <property type="project" value="UniProtKB-SubCell"/>
</dbReference>
<dbReference type="EMBL" id="MTSL01000134">
    <property type="protein sequence ID" value="PJF18278.1"/>
    <property type="molecule type" value="Genomic_DNA"/>
</dbReference>
<evidence type="ECO:0000256" key="18">
    <source>
        <dbReference type="SAM" id="MobiDB-lite"/>
    </source>
</evidence>
<dbReference type="Pfam" id="PF00153">
    <property type="entry name" value="Mito_carr"/>
    <property type="match status" value="3"/>
</dbReference>
<evidence type="ECO:0000256" key="1">
    <source>
        <dbReference type="ARBA" id="ARBA00004123"/>
    </source>
</evidence>
<keyword evidence="9 17" id="KW-0812">Transmembrane</keyword>
<dbReference type="Proteomes" id="UP000240830">
    <property type="component" value="Unassembled WGS sequence"/>
</dbReference>
<keyword evidence="13" id="KW-0238">DNA-binding</keyword>
<evidence type="ECO:0000256" key="17">
    <source>
        <dbReference type="PROSITE-ProRule" id="PRU00282"/>
    </source>
</evidence>
<dbReference type="SUPFAM" id="SSF50249">
    <property type="entry name" value="Nucleic acid-binding proteins"/>
    <property type="match status" value="2"/>
</dbReference>
<feature type="repeat" description="Solcar" evidence="17">
    <location>
        <begin position="719"/>
        <end position="811"/>
    </location>
</feature>
<evidence type="ECO:0000256" key="5">
    <source>
        <dbReference type="ARBA" id="ARBA00008442"/>
    </source>
</evidence>
<feature type="compositionally biased region" description="Low complexity" evidence="18">
    <location>
        <begin position="385"/>
        <end position="396"/>
    </location>
</feature>
<feature type="compositionally biased region" description="Polar residues" evidence="18">
    <location>
        <begin position="348"/>
        <end position="374"/>
    </location>
</feature>
<dbReference type="PROSITE" id="PS50920">
    <property type="entry name" value="SOLCAR"/>
    <property type="match status" value="3"/>
</dbReference>
<keyword evidence="16" id="KW-0539">Nucleus</keyword>
<evidence type="ECO:0000256" key="15">
    <source>
        <dbReference type="ARBA" id="ARBA00023136"/>
    </source>
</evidence>
<dbReference type="InterPro" id="IPR050567">
    <property type="entry name" value="Mitochondrial_Carrier"/>
</dbReference>
<keyword evidence="15 17" id="KW-0472">Membrane</keyword>
<evidence type="ECO:0000256" key="11">
    <source>
        <dbReference type="ARBA" id="ARBA00022895"/>
    </source>
</evidence>
<evidence type="ECO:0000256" key="13">
    <source>
        <dbReference type="ARBA" id="ARBA00023125"/>
    </source>
</evidence>
<dbReference type="STRING" id="1246581.A0A2H9TKL7"/>
<name>A0A2H9TKL7_9FUNG</name>
<evidence type="ECO:0000256" key="7">
    <source>
        <dbReference type="ARBA" id="ARBA00022448"/>
    </source>
</evidence>
<dbReference type="Gene3D" id="1.50.40.10">
    <property type="entry name" value="Mitochondrial carrier domain"/>
    <property type="match status" value="1"/>
</dbReference>
<comment type="similarity">
    <text evidence="5">Belongs to the telombin family.</text>
</comment>
<dbReference type="InterPro" id="IPR032042">
    <property type="entry name" value="POT1PC"/>
</dbReference>
<dbReference type="SUPFAM" id="SSF103506">
    <property type="entry name" value="Mitochondrial carrier"/>
    <property type="match status" value="1"/>
</dbReference>
<dbReference type="Pfam" id="PF16686">
    <property type="entry name" value="POT1PC"/>
    <property type="match status" value="1"/>
</dbReference>
<evidence type="ECO:0000256" key="16">
    <source>
        <dbReference type="ARBA" id="ARBA00023242"/>
    </source>
</evidence>
<dbReference type="AlphaFoldDB" id="A0A2H9TKL7"/>
<dbReference type="PANTHER" id="PTHR45624:SF10">
    <property type="entry name" value="SLC (SOLUTE CARRIER) HOMOLOG"/>
    <property type="match status" value="1"/>
</dbReference>
<dbReference type="PANTHER" id="PTHR45624">
    <property type="entry name" value="MITOCHONDRIAL BASIC AMINO ACIDS TRANSPORTER-RELATED"/>
    <property type="match status" value="1"/>
</dbReference>
<dbReference type="InterPro" id="IPR012340">
    <property type="entry name" value="NA-bd_OB-fold"/>
</dbReference>
<dbReference type="Pfam" id="PF02765">
    <property type="entry name" value="POT1"/>
    <property type="match status" value="1"/>
</dbReference>
<feature type="domain" description="Telomeric single stranded DNA binding POT1/Cdc13" evidence="19">
    <location>
        <begin position="10"/>
        <end position="134"/>
    </location>
</feature>
<feature type="repeat" description="Solcar" evidence="17">
    <location>
        <begin position="623"/>
        <end position="709"/>
    </location>
</feature>
<evidence type="ECO:0000256" key="12">
    <source>
        <dbReference type="ARBA" id="ARBA00022989"/>
    </source>
</evidence>
<reference evidence="20 21" key="1">
    <citation type="submission" date="2016-10" db="EMBL/GenBank/DDBJ databases">
        <title>The genome of Paramicrosporidium saccamoebae is the missing link in understanding Cryptomycota and Microsporidia evolution.</title>
        <authorList>
            <person name="Quandt C.A."/>
            <person name="Beaudet D."/>
            <person name="Corsaro D."/>
            <person name="Michel R."/>
            <person name="Corradi N."/>
            <person name="James T."/>
        </authorList>
    </citation>
    <scope>NUCLEOTIDE SEQUENCE [LARGE SCALE GENOMIC DNA]</scope>
    <source>
        <strain evidence="20 21">KSL3</strain>
    </source>
</reference>
<keyword evidence="14" id="KW-0496">Mitochondrion</keyword>
<dbReference type="Gene3D" id="2.40.50.140">
    <property type="entry name" value="Nucleic acid-binding proteins"/>
    <property type="match status" value="3"/>
</dbReference>
<evidence type="ECO:0000256" key="10">
    <source>
        <dbReference type="ARBA" id="ARBA00022737"/>
    </source>
</evidence>
<protein>
    <recommendedName>
        <fullName evidence="6">Protection of telomeres protein 1</fullName>
    </recommendedName>
</protein>
<keyword evidence="11" id="KW-0779">Telomere</keyword>
<evidence type="ECO:0000256" key="4">
    <source>
        <dbReference type="ARBA" id="ARBA00006375"/>
    </source>
</evidence>